<dbReference type="EMBL" id="MWAK01000122">
    <property type="protein sequence ID" value="OPZ92195.1"/>
    <property type="molecule type" value="Genomic_DNA"/>
</dbReference>
<comment type="caution">
    <text evidence="3">The sequence shown here is derived from an EMBL/GenBank/DDBJ whole genome shotgun (WGS) entry which is preliminary data.</text>
</comment>
<dbReference type="InterPro" id="IPR006680">
    <property type="entry name" value="Amidohydro-rel"/>
</dbReference>
<organism evidence="3">
    <name type="scientific">candidate division TA06 bacterium ADurb.Bin417</name>
    <dbReference type="NCBI Taxonomy" id="1852828"/>
    <lineage>
        <taxon>Bacteria</taxon>
        <taxon>Bacteria division TA06</taxon>
    </lineage>
</organism>
<feature type="compositionally biased region" description="Basic residues" evidence="1">
    <location>
        <begin position="100"/>
        <end position="109"/>
    </location>
</feature>
<evidence type="ECO:0000256" key="1">
    <source>
        <dbReference type="SAM" id="MobiDB-lite"/>
    </source>
</evidence>
<sequence length="116" mass="13139">MPILLGHSFHRAWDEAVKIAREFDNIYLELTAVPDERGALELFVGELGSERVIYGTDFPWFSHHYYIGAVLGAGLGEGDCRNIFYRNARRLLDSFQAGRRPGRGQKKTRGKNEDPG</sequence>
<dbReference type="Gene3D" id="3.20.20.140">
    <property type="entry name" value="Metal-dependent hydrolases"/>
    <property type="match status" value="1"/>
</dbReference>
<gene>
    <name evidence="3" type="ORF">BWY73_00905</name>
</gene>
<dbReference type="InterPro" id="IPR032466">
    <property type="entry name" value="Metal_Hydrolase"/>
</dbReference>
<feature type="domain" description="Amidohydrolase-related" evidence="2">
    <location>
        <begin position="10"/>
        <end position="92"/>
    </location>
</feature>
<reference evidence="3" key="1">
    <citation type="submission" date="2017-02" db="EMBL/GenBank/DDBJ databases">
        <title>Delving into the versatile metabolic prowess of the omnipresent phylum Bacteroidetes.</title>
        <authorList>
            <person name="Nobu M.K."/>
            <person name="Mei R."/>
            <person name="Narihiro T."/>
            <person name="Kuroda K."/>
            <person name="Liu W.-T."/>
        </authorList>
    </citation>
    <scope>NUCLEOTIDE SEQUENCE</scope>
    <source>
        <strain evidence="3">ADurb.Bin417</strain>
    </source>
</reference>
<keyword evidence="3" id="KW-0378">Hydrolase</keyword>
<feature type="region of interest" description="Disordered" evidence="1">
    <location>
        <begin position="95"/>
        <end position="116"/>
    </location>
</feature>
<evidence type="ECO:0000259" key="2">
    <source>
        <dbReference type="Pfam" id="PF04909"/>
    </source>
</evidence>
<dbReference type="AlphaFoldDB" id="A0A1V5MGF4"/>
<protein>
    <submittedName>
        <fullName evidence="3">Amidohydrolase</fullName>
    </submittedName>
</protein>
<dbReference type="GO" id="GO:0016787">
    <property type="term" value="F:hydrolase activity"/>
    <property type="evidence" value="ECO:0007669"/>
    <property type="project" value="UniProtKB-KW"/>
</dbReference>
<evidence type="ECO:0000313" key="3">
    <source>
        <dbReference type="EMBL" id="OPZ92195.1"/>
    </source>
</evidence>
<dbReference type="SUPFAM" id="SSF51556">
    <property type="entry name" value="Metallo-dependent hydrolases"/>
    <property type="match status" value="1"/>
</dbReference>
<name>A0A1V5MGF4_UNCT6</name>
<dbReference type="Pfam" id="PF04909">
    <property type="entry name" value="Amidohydro_2"/>
    <property type="match status" value="1"/>
</dbReference>
<accession>A0A1V5MGF4</accession>
<dbReference type="Proteomes" id="UP000485484">
    <property type="component" value="Unassembled WGS sequence"/>
</dbReference>
<proteinExistence type="predicted"/>